<dbReference type="InterPro" id="IPR036047">
    <property type="entry name" value="F-box-like_dom_sf"/>
</dbReference>
<gene>
    <name evidence="2" type="ORF">PTSG_04230</name>
</gene>
<protein>
    <recommendedName>
        <fullName evidence="4">F-box domain-containing protein</fullName>
    </recommendedName>
</protein>
<dbReference type="SUPFAM" id="SSF52047">
    <property type="entry name" value="RNI-like"/>
    <property type="match status" value="1"/>
</dbReference>
<proteinExistence type="predicted"/>
<evidence type="ECO:0008006" key="4">
    <source>
        <dbReference type="Google" id="ProtNLM"/>
    </source>
</evidence>
<feature type="compositionally biased region" description="Basic and acidic residues" evidence="1">
    <location>
        <begin position="68"/>
        <end position="85"/>
    </location>
</feature>
<dbReference type="RefSeq" id="XP_004995126.1">
    <property type="nucleotide sequence ID" value="XM_004995069.1"/>
</dbReference>
<dbReference type="GeneID" id="16075706"/>
<evidence type="ECO:0000313" key="2">
    <source>
        <dbReference type="EMBL" id="EGD83622.1"/>
    </source>
</evidence>
<feature type="compositionally biased region" description="Basic and acidic residues" evidence="1">
    <location>
        <begin position="38"/>
        <end position="53"/>
    </location>
</feature>
<keyword evidence="3" id="KW-1185">Reference proteome</keyword>
<reference evidence="2" key="1">
    <citation type="submission" date="2009-08" db="EMBL/GenBank/DDBJ databases">
        <title>Annotation of Salpingoeca rosetta.</title>
        <authorList>
            <consortium name="The Broad Institute Genome Sequencing Platform"/>
            <person name="Russ C."/>
            <person name="Cuomo C."/>
            <person name="Burger G."/>
            <person name="Gray M.W."/>
            <person name="Holland P.W.H."/>
            <person name="King N."/>
            <person name="Lang F.B.F."/>
            <person name="Roger A.J."/>
            <person name="Ruiz-Trillo I."/>
            <person name="Young S.K."/>
            <person name="Zeng Q."/>
            <person name="Gargeya S."/>
            <person name="Alvarado L."/>
            <person name="Berlin A."/>
            <person name="Chapman S.B."/>
            <person name="Chen Z."/>
            <person name="Freedman E."/>
            <person name="Gellesch M."/>
            <person name="Goldberg J."/>
            <person name="Griggs A."/>
            <person name="Gujja S."/>
            <person name="Heilman E."/>
            <person name="Heiman D."/>
            <person name="Howarth C."/>
            <person name="Mehta T."/>
            <person name="Neiman D."/>
            <person name="Pearson M."/>
            <person name="Roberts A."/>
            <person name="Saif S."/>
            <person name="Shea T."/>
            <person name="Shenoy N."/>
            <person name="Sisk P."/>
            <person name="Stolte C."/>
            <person name="Sykes S."/>
            <person name="White J."/>
            <person name="Yandava C."/>
            <person name="Haas B."/>
            <person name="Nusbaum C."/>
            <person name="Birren B."/>
        </authorList>
    </citation>
    <scope>NUCLEOTIDE SEQUENCE [LARGE SCALE GENOMIC DNA]</scope>
    <source>
        <strain evidence="2">ATCC 50818</strain>
    </source>
</reference>
<feature type="region of interest" description="Disordered" evidence="1">
    <location>
        <begin position="1"/>
        <end position="112"/>
    </location>
</feature>
<dbReference type="EMBL" id="GL832963">
    <property type="protein sequence ID" value="EGD83622.1"/>
    <property type="molecule type" value="Genomic_DNA"/>
</dbReference>
<sequence length="527" mass="58831">MLCPVQHRELQDQTLDETQADCSGSEDRSTPSKTRSKKGLDNRREREHHHNDNDNDETDNIENENDNEEGKDCDDNNDNDNDKAQDGGGSSSSSSSSSSSRKHDSEEDCGQWTEEEEYGTHLLHLDDYTLERIAAHLDIVALSRLAQTCRRLHQLRWPTVDLSVVIDAPNRISSTIPNEAWEQLLARHPVKLVVACRFAASWALQQPMRILRMRSLRDLRLQRIHIPFHAVSELCYALRCFKPHLTRFELNCVTVSTKALRLILANMQEHVPMLSHLTLHAVSLRPEIVGIMAAMVQGSRAHEPVSAQQGPGLRVLEIKNCTVHTLTPLAKALAGRNALQQLSIVAPSSKSRCSVGPIYRSLASNRSAQLVSLDLAHGNYAHAHVPDLLGFLSTTSSLRHLVLPPIQLERDELALIVETLSNRDMLVSFAWCGVSFDVVAAEALWGWVEHSQKLTRLSLTHCDIAGPRKVLEQLAKAAARAFSPRCALRQLDMTGSELFASRSLRRNILPLAAKRRITVIHDASDNS</sequence>
<dbReference type="SUPFAM" id="SSF81383">
    <property type="entry name" value="F-box domain"/>
    <property type="match status" value="1"/>
</dbReference>
<dbReference type="Gene3D" id="3.80.10.10">
    <property type="entry name" value="Ribonuclease Inhibitor"/>
    <property type="match status" value="1"/>
</dbReference>
<name>F2U6Z0_SALR5</name>
<accession>F2U6Z0</accession>
<feature type="compositionally biased region" description="Acidic residues" evidence="1">
    <location>
        <begin position="54"/>
        <end position="67"/>
    </location>
</feature>
<dbReference type="InParanoid" id="F2U6Z0"/>
<evidence type="ECO:0000256" key="1">
    <source>
        <dbReference type="SAM" id="MobiDB-lite"/>
    </source>
</evidence>
<dbReference type="Proteomes" id="UP000007799">
    <property type="component" value="Unassembled WGS sequence"/>
</dbReference>
<dbReference type="InterPro" id="IPR032675">
    <property type="entry name" value="LRR_dom_sf"/>
</dbReference>
<evidence type="ECO:0000313" key="3">
    <source>
        <dbReference type="Proteomes" id="UP000007799"/>
    </source>
</evidence>
<organism evidence="3">
    <name type="scientific">Salpingoeca rosetta (strain ATCC 50818 / BSB-021)</name>
    <dbReference type="NCBI Taxonomy" id="946362"/>
    <lineage>
        <taxon>Eukaryota</taxon>
        <taxon>Choanoflagellata</taxon>
        <taxon>Craspedida</taxon>
        <taxon>Salpingoecidae</taxon>
        <taxon>Salpingoeca</taxon>
    </lineage>
</organism>
<dbReference type="KEGG" id="sre:PTSG_04230"/>
<dbReference type="AlphaFoldDB" id="F2U6Z0"/>
<feature type="compositionally biased region" description="Basic and acidic residues" evidence="1">
    <location>
        <begin position="1"/>
        <end position="11"/>
    </location>
</feature>